<dbReference type="EMBL" id="LCHW01000001">
    <property type="protein sequence ID" value="KKT43783.1"/>
    <property type="molecule type" value="Genomic_DNA"/>
</dbReference>
<dbReference type="Proteomes" id="UP000034051">
    <property type="component" value="Unassembled WGS sequence"/>
</dbReference>
<sequence>MEQLTQNEQYKEGDSVERVANVQDTSFEQGGGALLAESKEAYENDLMHIKIALEHKRAALDELEQAAAAHASVKIDAFAVLQNDLEGKIKKAHSDIELLETLRRVTQQRLALLIEEKADEIAE</sequence>
<evidence type="ECO:0000313" key="1">
    <source>
        <dbReference type="EMBL" id="KKT43783.1"/>
    </source>
</evidence>
<dbReference type="AlphaFoldDB" id="A0A0G1HB78"/>
<evidence type="ECO:0000313" key="2">
    <source>
        <dbReference type="Proteomes" id="UP000034051"/>
    </source>
</evidence>
<accession>A0A0G1HB78</accession>
<proteinExistence type="predicted"/>
<reference evidence="1 2" key="1">
    <citation type="journal article" date="2015" name="Nature">
        <title>rRNA introns, odd ribosomes, and small enigmatic genomes across a large radiation of phyla.</title>
        <authorList>
            <person name="Brown C.T."/>
            <person name="Hug L.A."/>
            <person name="Thomas B.C."/>
            <person name="Sharon I."/>
            <person name="Castelle C.J."/>
            <person name="Singh A."/>
            <person name="Wilkins M.J."/>
            <person name="Williams K.H."/>
            <person name="Banfield J.F."/>
        </authorList>
    </citation>
    <scope>NUCLEOTIDE SEQUENCE [LARGE SCALE GENOMIC DNA]</scope>
</reference>
<comment type="caution">
    <text evidence="1">The sequence shown here is derived from an EMBL/GenBank/DDBJ whole genome shotgun (WGS) entry which is preliminary data.</text>
</comment>
<protein>
    <submittedName>
        <fullName evidence="1">Uncharacterized protein</fullName>
    </submittedName>
</protein>
<name>A0A0G1HB78_9BACT</name>
<organism evidence="1 2">
    <name type="scientific">Candidatus Wolfebacteria bacterium GW2011_GWE2_44_13</name>
    <dbReference type="NCBI Taxonomy" id="1619017"/>
    <lineage>
        <taxon>Bacteria</taxon>
        <taxon>Candidatus Wolfeibacteriota</taxon>
    </lineage>
</organism>
<gene>
    <name evidence="1" type="ORF">UW32_C0001G0375</name>
</gene>